<feature type="chain" id="PRO_5047131542" evidence="1">
    <location>
        <begin position="22"/>
        <end position="278"/>
    </location>
</feature>
<keyword evidence="1" id="KW-0732">Signal</keyword>
<accession>A0ABS0N376</accession>
<dbReference type="Proteomes" id="UP000602442">
    <property type="component" value="Unassembled WGS sequence"/>
</dbReference>
<protein>
    <submittedName>
        <fullName evidence="2">Class I SAM-dependent methyltransferase</fullName>
    </submittedName>
</protein>
<keyword evidence="2" id="KW-0489">Methyltransferase</keyword>
<dbReference type="GO" id="GO:0032259">
    <property type="term" value="P:methylation"/>
    <property type="evidence" value="ECO:0007669"/>
    <property type="project" value="UniProtKB-KW"/>
</dbReference>
<dbReference type="InterPro" id="IPR016980">
    <property type="entry name" value="S-AdoMet-dep_MeTrfase_Alr7345"/>
</dbReference>
<gene>
    <name evidence="2" type="ORF">I5L03_03760</name>
</gene>
<feature type="signal peptide" evidence="1">
    <location>
        <begin position="1"/>
        <end position="21"/>
    </location>
</feature>
<evidence type="ECO:0000313" key="2">
    <source>
        <dbReference type="EMBL" id="MBH5321701.1"/>
    </source>
</evidence>
<evidence type="ECO:0000313" key="3">
    <source>
        <dbReference type="Proteomes" id="UP000602442"/>
    </source>
</evidence>
<comment type="caution">
    <text evidence="2">The sequence shown here is derived from an EMBL/GenBank/DDBJ whole genome shotgun (WGS) entry which is preliminary data.</text>
</comment>
<dbReference type="InterPro" id="IPR029063">
    <property type="entry name" value="SAM-dependent_MTases_sf"/>
</dbReference>
<dbReference type="SUPFAM" id="SSF53335">
    <property type="entry name" value="S-adenosyl-L-methionine-dependent methyltransferases"/>
    <property type="match status" value="1"/>
</dbReference>
<sequence length="278" mass="30664">MRYTPLFAAAAALAVASPAAAHNHGPHEHGAHEHEGHSLDHVLAMSHRDEDRARDQYRNPAETLAFFQIEPTMRVAEYGPGGGWYTRVLLPWIGSQGQYFAFQAGRDPAEDGSTWPQRFTTAVAQADWSGSMPVTAFESDAIPEDVVGTLDRVLIFRSIHGLLNGNRADAELRAIRTLLSDDGMVGVVQHRAPEDASYGFANGSNGYLRQSDVVRLFELHGFELAGSSEVNANSDDPANWEGGVWTLPPTLRYGDEDRARYEAIGESDRMTLLFRKRD</sequence>
<keyword evidence="3" id="KW-1185">Reference proteome</keyword>
<name>A0ABS0N376_9SPHN</name>
<dbReference type="RefSeq" id="WP_197920719.1">
    <property type="nucleotide sequence ID" value="NZ_CAWPTA010000006.1"/>
</dbReference>
<proteinExistence type="predicted"/>
<reference evidence="2 3" key="1">
    <citation type="submission" date="2020-11" db="EMBL/GenBank/DDBJ databases">
        <title>Erythrobacter sediminis sp. nov., a marine bacterium from a tidal flat of Garorim Bay.</title>
        <authorList>
            <person name="Kim D."/>
            <person name="Yoo Y."/>
            <person name="Kim J.-J."/>
        </authorList>
    </citation>
    <scope>NUCLEOTIDE SEQUENCE [LARGE SCALE GENOMIC DNA]</scope>
    <source>
        <strain evidence="2 3">JGD-13</strain>
    </source>
</reference>
<organism evidence="2 3">
    <name type="scientific">Aurantiacibacter sediminis</name>
    <dbReference type="NCBI Taxonomy" id="2793064"/>
    <lineage>
        <taxon>Bacteria</taxon>
        <taxon>Pseudomonadati</taxon>
        <taxon>Pseudomonadota</taxon>
        <taxon>Alphaproteobacteria</taxon>
        <taxon>Sphingomonadales</taxon>
        <taxon>Erythrobacteraceae</taxon>
        <taxon>Aurantiacibacter</taxon>
    </lineage>
</organism>
<evidence type="ECO:0000256" key="1">
    <source>
        <dbReference type="SAM" id="SignalP"/>
    </source>
</evidence>
<keyword evidence="2" id="KW-0808">Transferase</keyword>
<dbReference type="GO" id="GO:0008168">
    <property type="term" value="F:methyltransferase activity"/>
    <property type="evidence" value="ECO:0007669"/>
    <property type="project" value="UniProtKB-KW"/>
</dbReference>
<dbReference type="EMBL" id="JAEANY010000001">
    <property type="protein sequence ID" value="MBH5321701.1"/>
    <property type="molecule type" value="Genomic_DNA"/>
</dbReference>
<dbReference type="PIRSF" id="PIRSF031679">
    <property type="entry name" value="Mtase_Alr7345_prd"/>
    <property type="match status" value="1"/>
</dbReference>
<dbReference type="Gene3D" id="3.40.50.150">
    <property type="entry name" value="Vaccinia Virus protein VP39"/>
    <property type="match status" value="1"/>
</dbReference>